<dbReference type="Proteomes" id="UP000006804">
    <property type="component" value="Chromosome"/>
</dbReference>
<dbReference type="PATRIC" id="fig|688269.3.peg.1332"/>
<gene>
    <name evidence="1" type="ORF">Theth_1295</name>
</gene>
<sequence length="199" mass="21976" precursor="true">MKRLLFIMFLSLASFVFASAYGYFVPNVFFGASGYNSISVLQEDQIKEVEVNLGTSYGASMIFEYGLEIGLRIGVVLSFDNLALKTQNDTLYSTILGAGISTSFVFPFPQVESIVRISAGLNFVLLGPATNLSAVDLEGEGSFEGKVYFTDVEFFKALTEQFSIGAGIGIRFYDLYIKDQDLVVKSMPVPIKIVFSYRF</sequence>
<dbReference type="STRING" id="688269.Theth_1295"/>
<reference evidence="1 2" key="1">
    <citation type="submission" date="2010-11" db="EMBL/GenBank/DDBJ databases">
        <title>The complete genome of Thermotoga thermarum DSM 5069.</title>
        <authorList>
            <consortium name="US DOE Joint Genome Institute (JGI-PGF)"/>
            <person name="Lucas S."/>
            <person name="Copeland A."/>
            <person name="Lapidus A."/>
            <person name="Bruce D."/>
            <person name="Goodwin L."/>
            <person name="Pitluck S."/>
            <person name="Kyrpides N."/>
            <person name="Mavromatis K."/>
            <person name="Ivanova N."/>
            <person name="Zeytun A."/>
            <person name="Brettin T."/>
            <person name="Detter J.C."/>
            <person name="Tapia R."/>
            <person name="Han C."/>
            <person name="Land M."/>
            <person name="Hauser L."/>
            <person name="Markowitz V."/>
            <person name="Cheng J.-F."/>
            <person name="Hugenholtz P."/>
            <person name="Woyke T."/>
            <person name="Wu D."/>
            <person name="Spring S."/>
            <person name="Schroeder M."/>
            <person name="Brambilla E."/>
            <person name="Klenk H.-P."/>
            <person name="Eisen J.A."/>
        </authorList>
    </citation>
    <scope>NUCLEOTIDE SEQUENCE [LARGE SCALE GENOMIC DNA]</scope>
    <source>
        <strain evidence="1 2">DSM 5069</strain>
    </source>
</reference>
<accession>F7YTS0</accession>
<name>F7YTS0_9THEM</name>
<organism evidence="1 2">
    <name type="scientific">Pseudothermotoga thermarum DSM 5069</name>
    <dbReference type="NCBI Taxonomy" id="688269"/>
    <lineage>
        <taxon>Bacteria</taxon>
        <taxon>Thermotogati</taxon>
        <taxon>Thermotogota</taxon>
        <taxon>Thermotogae</taxon>
        <taxon>Thermotogales</taxon>
        <taxon>Thermotogaceae</taxon>
        <taxon>Pseudothermotoga</taxon>
    </lineage>
</organism>
<keyword evidence="2" id="KW-1185">Reference proteome</keyword>
<evidence type="ECO:0000313" key="2">
    <source>
        <dbReference type="Proteomes" id="UP000006804"/>
    </source>
</evidence>
<dbReference type="OrthoDB" id="9933878at2"/>
<evidence type="ECO:0000313" key="1">
    <source>
        <dbReference type="EMBL" id="AEH51365.1"/>
    </source>
</evidence>
<proteinExistence type="predicted"/>
<dbReference type="HOGENOM" id="CLU_1426890_0_0_0"/>
<evidence type="ECO:0008006" key="3">
    <source>
        <dbReference type="Google" id="ProtNLM"/>
    </source>
</evidence>
<dbReference type="EMBL" id="CP002351">
    <property type="protein sequence ID" value="AEH51365.1"/>
    <property type="molecule type" value="Genomic_DNA"/>
</dbReference>
<dbReference type="AlphaFoldDB" id="F7YTS0"/>
<dbReference type="RefSeq" id="WP_013932582.1">
    <property type="nucleotide sequence ID" value="NC_015707.1"/>
</dbReference>
<dbReference type="KEGG" id="tta:Theth_1295"/>
<protein>
    <recommendedName>
        <fullName evidence="3">Outer membrane protein beta-barrel domain-containing protein</fullName>
    </recommendedName>
</protein>